<dbReference type="GeneID" id="19108701"/>
<dbReference type="HOGENOM" id="CLU_696779_0_0_1"/>
<dbReference type="Proteomes" id="UP000011761">
    <property type="component" value="Unassembled WGS sequence"/>
</dbReference>
<dbReference type="EMBL" id="KB445553">
    <property type="protein sequence ID" value="EMC98006.1"/>
    <property type="molecule type" value="Genomic_DNA"/>
</dbReference>
<name>M2MMW1_BAUPA</name>
<dbReference type="eggNOG" id="ENOG502RKM1">
    <property type="taxonomic scope" value="Eukaryota"/>
</dbReference>
<feature type="compositionally biased region" description="Low complexity" evidence="1">
    <location>
        <begin position="340"/>
        <end position="355"/>
    </location>
</feature>
<dbReference type="OrthoDB" id="3910890at2759"/>
<dbReference type="RefSeq" id="XP_007674848.1">
    <property type="nucleotide sequence ID" value="XM_007676658.1"/>
</dbReference>
<accession>M2MMW1</accession>
<organism evidence="2 3">
    <name type="scientific">Baudoinia panamericana (strain UAMH 10762)</name>
    <name type="common">Angels' share fungus</name>
    <name type="synonym">Baudoinia compniacensis (strain UAMH 10762)</name>
    <dbReference type="NCBI Taxonomy" id="717646"/>
    <lineage>
        <taxon>Eukaryota</taxon>
        <taxon>Fungi</taxon>
        <taxon>Dikarya</taxon>
        <taxon>Ascomycota</taxon>
        <taxon>Pezizomycotina</taxon>
        <taxon>Dothideomycetes</taxon>
        <taxon>Dothideomycetidae</taxon>
        <taxon>Mycosphaerellales</taxon>
        <taxon>Teratosphaeriaceae</taxon>
        <taxon>Baudoinia</taxon>
    </lineage>
</organism>
<evidence type="ECO:0000256" key="1">
    <source>
        <dbReference type="SAM" id="MobiDB-lite"/>
    </source>
</evidence>
<dbReference type="OMA" id="YPACFFE"/>
<feature type="region of interest" description="Disordered" evidence="1">
    <location>
        <begin position="340"/>
        <end position="375"/>
    </location>
</feature>
<gene>
    <name evidence="2" type="ORF">BAUCODRAFT_146600</name>
</gene>
<feature type="region of interest" description="Disordered" evidence="1">
    <location>
        <begin position="173"/>
        <end position="323"/>
    </location>
</feature>
<protein>
    <submittedName>
        <fullName evidence="2">Uncharacterized protein</fullName>
    </submittedName>
</protein>
<feature type="region of interest" description="Disordered" evidence="1">
    <location>
        <begin position="416"/>
        <end position="443"/>
    </location>
</feature>
<evidence type="ECO:0000313" key="3">
    <source>
        <dbReference type="Proteomes" id="UP000011761"/>
    </source>
</evidence>
<feature type="compositionally biased region" description="Polar residues" evidence="1">
    <location>
        <begin position="360"/>
        <end position="375"/>
    </location>
</feature>
<proteinExistence type="predicted"/>
<feature type="compositionally biased region" description="Polar residues" evidence="1">
    <location>
        <begin position="181"/>
        <end position="190"/>
    </location>
</feature>
<keyword evidence="3" id="KW-1185">Reference proteome</keyword>
<reference evidence="2 3" key="1">
    <citation type="journal article" date="2012" name="PLoS Pathog.">
        <title>Diverse lifestyles and strategies of plant pathogenesis encoded in the genomes of eighteen Dothideomycetes fungi.</title>
        <authorList>
            <person name="Ohm R.A."/>
            <person name="Feau N."/>
            <person name="Henrissat B."/>
            <person name="Schoch C.L."/>
            <person name="Horwitz B.A."/>
            <person name="Barry K.W."/>
            <person name="Condon B.J."/>
            <person name="Copeland A.C."/>
            <person name="Dhillon B."/>
            <person name="Glaser F."/>
            <person name="Hesse C.N."/>
            <person name="Kosti I."/>
            <person name="LaButti K."/>
            <person name="Lindquist E.A."/>
            <person name="Lucas S."/>
            <person name="Salamov A.A."/>
            <person name="Bradshaw R.E."/>
            <person name="Ciuffetti L."/>
            <person name="Hamelin R.C."/>
            <person name="Kema G.H.J."/>
            <person name="Lawrence C."/>
            <person name="Scott J.A."/>
            <person name="Spatafora J.W."/>
            <person name="Turgeon B.G."/>
            <person name="de Wit P.J.G.M."/>
            <person name="Zhong S."/>
            <person name="Goodwin S.B."/>
            <person name="Grigoriev I.V."/>
        </authorList>
    </citation>
    <scope>NUCLEOTIDE SEQUENCE [LARGE SCALE GENOMIC DNA]</scope>
    <source>
        <strain evidence="2 3">UAMH 10762</strain>
    </source>
</reference>
<feature type="region of interest" description="Disordered" evidence="1">
    <location>
        <begin position="26"/>
        <end position="59"/>
    </location>
</feature>
<dbReference type="AlphaFoldDB" id="M2MMW1"/>
<evidence type="ECO:0000313" key="2">
    <source>
        <dbReference type="EMBL" id="EMC98006.1"/>
    </source>
</evidence>
<sequence length="466" mass="50217">MATRRPMPEDWVPSTQIKIRMKPRDERVRLPRSVQQCTRPPPIRLLSPPTVGSLESPPLPFKETFEQQQQQLPRDPEVVDVAAPNSWPRRGVSGSHGYLPRYAPSPTIRVVSPSLYSRCSTGGRSEVSFGVLDYYLRAPSPDPSPLLPPPPAPAVEMDPAMEKFDFELVSMTPKTPKAASGQRNATSLNTKPLPEPVPKTVSGAENETQLIDVSPPPPNKPLPPLTSHKRGYSLFPTIKELPPRPGMPAPTPSFDARAPAPTRERAATTSIVPPAAPHEQPHPSYRPRKESLSSSIRSRKDSFTSFRCSGGSGGGNHNQKRIPLRILSSSSTASARTFSTASASFSSSGSPPDASRWSEDTITSPGIVTTKGPRTSFGSLLGPHAEGRANEGAVQYPACFFEDDEDDEAAPLRRKLGWTRTGSRTQAQERGGGRQRGRLEGRSSFGMTVKKVVLCGGCVGAGGGGK</sequence>
<dbReference type="KEGG" id="bcom:BAUCODRAFT_146600"/>
<feature type="region of interest" description="Disordered" evidence="1">
    <location>
        <begin position="85"/>
        <end position="104"/>
    </location>
</feature>
<feature type="compositionally biased region" description="Pro residues" evidence="1">
    <location>
        <begin position="214"/>
        <end position="224"/>
    </location>
</feature>